<dbReference type="Gene3D" id="1.20.120.550">
    <property type="entry name" value="Membrane associated eicosanoid/glutathione metabolism-like domain"/>
    <property type="match status" value="1"/>
</dbReference>
<name>A0ABR3PCD5_9PEZI</name>
<evidence type="ECO:0000256" key="2">
    <source>
        <dbReference type="ARBA" id="ARBA00022692"/>
    </source>
</evidence>
<evidence type="ECO:0008006" key="7">
    <source>
        <dbReference type="Google" id="ProtNLM"/>
    </source>
</evidence>
<proteinExistence type="predicted"/>
<keyword evidence="6" id="KW-1185">Reference proteome</keyword>
<evidence type="ECO:0000256" key="1">
    <source>
        <dbReference type="ARBA" id="ARBA00004370"/>
    </source>
</evidence>
<dbReference type="Proteomes" id="UP001562354">
    <property type="component" value="Unassembled WGS sequence"/>
</dbReference>
<accession>A0ABR3PCD5</accession>
<gene>
    <name evidence="5" type="ORF">AAFC00_000286</name>
</gene>
<dbReference type="RefSeq" id="XP_069200102.1">
    <property type="nucleotide sequence ID" value="XM_069342335.1"/>
</dbReference>
<sequence>MPDFLTNLGLRTASAFQHAQIPNYAGHFLIANFLFAHIFSSSRMQRKLLGIDNNITPRRDLGERAERAVRDGKITQVQLDRLRRIEAAHQNNIENYPNIVAALCLAVAAGLDNQTVNKYGLIYTLGRIAYTFVYATNTTAGASAVRSVLFWVGNVTCIRLLWFAGKAINSRLNL</sequence>
<evidence type="ECO:0000256" key="4">
    <source>
        <dbReference type="ARBA" id="ARBA00023136"/>
    </source>
</evidence>
<evidence type="ECO:0000256" key="3">
    <source>
        <dbReference type="ARBA" id="ARBA00022989"/>
    </source>
</evidence>
<evidence type="ECO:0000313" key="5">
    <source>
        <dbReference type="EMBL" id="KAL1303827.1"/>
    </source>
</evidence>
<keyword evidence="2" id="KW-0812">Transmembrane</keyword>
<dbReference type="GeneID" id="95973989"/>
<keyword evidence="3" id="KW-1133">Transmembrane helix</keyword>
<evidence type="ECO:0000313" key="6">
    <source>
        <dbReference type="Proteomes" id="UP001562354"/>
    </source>
</evidence>
<dbReference type="InterPro" id="IPR023352">
    <property type="entry name" value="MAPEG-like_dom_sf"/>
</dbReference>
<dbReference type="EMBL" id="JBFMKM010000009">
    <property type="protein sequence ID" value="KAL1303827.1"/>
    <property type="molecule type" value="Genomic_DNA"/>
</dbReference>
<dbReference type="PANTHER" id="PTHR35371">
    <property type="entry name" value="INNER MEMBRANE PROTEIN"/>
    <property type="match status" value="1"/>
</dbReference>
<reference evidence="5 6" key="1">
    <citation type="submission" date="2024-07" db="EMBL/GenBank/DDBJ databases">
        <title>Draft sequence of the Neodothiora populina.</title>
        <authorList>
            <person name="Drown D.D."/>
            <person name="Schuette U.S."/>
            <person name="Buechlein A.B."/>
            <person name="Rusch D.R."/>
            <person name="Winton L.W."/>
            <person name="Adams G.A."/>
        </authorList>
    </citation>
    <scope>NUCLEOTIDE SEQUENCE [LARGE SCALE GENOMIC DNA]</scope>
    <source>
        <strain evidence="5 6">CPC 39397</strain>
    </source>
</reference>
<dbReference type="Pfam" id="PF01124">
    <property type="entry name" value="MAPEG"/>
    <property type="match status" value="1"/>
</dbReference>
<organism evidence="5 6">
    <name type="scientific">Neodothiora populina</name>
    <dbReference type="NCBI Taxonomy" id="2781224"/>
    <lineage>
        <taxon>Eukaryota</taxon>
        <taxon>Fungi</taxon>
        <taxon>Dikarya</taxon>
        <taxon>Ascomycota</taxon>
        <taxon>Pezizomycotina</taxon>
        <taxon>Dothideomycetes</taxon>
        <taxon>Dothideomycetidae</taxon>
        <taxon>Dothideales</taxon>
        <taxon>Dothioraceae</taxon>
        <taxon>Neodothiora</taxon>
    </lineage>
</organism>
<dbReference type="PANTHER" id="PTHR35371:SF2">
    <property type="entry name" value="MAPEG FAMILY PROTEIN"/>
    <property type="match status" value="1"/>
</dbReference>
<protein>
    <recommendedName>
        <fullName evidence="7">Membrane-associated, eicosanoid/glutathione metabolism (MAPEG) protein</fullName>
    </recommendedName>
</protein>
<comment type="caution">
    <text evidence="5">The sequence shown here is derived from an EMBL/GenBank/DDBJ whole genome shotgun (WGS) entry which is preliminary data.</text>
</comment>
<keyword evidence="4" id="KW-0472">Membrane</keyword>
<dbReference type="InterPro" id="IPR001129">
    <property type="entry name" value="Membr-assoc_MAPEG"/>
</dbReference>
<comment type="subcellular location">
    <subcellularLocation>
        <location evidence="1">Membrane</location>
    </subcellularLocation>
</comment>
<dbReference type="SUPFAM" id="SSF161084">
    <property type="entry name" value="MAPEG domain-like"/>
    <property type="match status" value="1"/>
</dbReference>